<dbReference type="Gene3D" id="3.30.565.10">
    <property type="entry name" value="Histidine kinase-like ATPase, C-terminal domain"/>
    <property type="match status" value="1"/>
</dbReference>
<keyword evidence="4" id="KW-1133">Transmembrane helix</keyword>
<keyword evidence="7" id="KW-1185">Reference proteome</keyword>
<feature type="transmembrane region" description="Helical" evidence="4">
    <location>
        <begin position="41"/>
        <end position="59"/>
    </location>
</feature>
<evidence type="ECO:0000256" key="1">
    <source>
        <dbReference type="ARBA" id="ARBA00022679"/>
    </source>
</evidence>
<feature type="transmembrane region" description="Helical" evidence="4">
    <location>
        <begin position="119"/>
        <end position="138"/>
    </location>
</feature>
<evidence type="ECO:0000256" key="4">
    <source>
        <dbReference type="SAM" id="Phobius"/>
    </source>
</evidence>
<name>A0A918A3R9_9ACTN</name>
<dbReference type="GO" id="GO:0046983">
    <property type="term" value="F:protein dimerization activity"/>
    <property type="evidence" value="ECO:0007669"/>
    <property type="project" value="InterPro"/>
</dbReference>
<dbReference type="Gene3D" id="1.20.5.1930">
    <property type="match status" value="1"/>
</dbReference>
<reference evidence="6" key="1">
    <citation type="journal article" date="2014" name="Int. J. Syst. Evol. Microbiol.">
        <title>Complete genome sequence of Corynebacterium casei LMG S-19264T (=DSM 44701T), isolated from a smear-ripened cheese.</title>
        <authorList>
            <consortium name="US DOE Joint Genome Institute (JGI-PGF)"/>
            <person name="Walter F."/>
            <person name="Albersmeier A."/>
            <person name="Kalinowski J."/>
            <person name="Ruckert C."/>
        </authorList>
    </citation>
    <scope>NUCLEOTIDE SEQUENCE</scope>
    <source>
        <strain evidence="6">CGMCC 4.7430</strain>
    </source>
</reference>
<sequence>MDPIERARQHSLRMLSMIVVMMWLFIVIRLLLRSINGEDLNWLRVVPALLMSAGFTWLYRRIVVAVLVSRYATREVVAAGALALAAAVVGGGDPMSWGMVLVTWLSVAVLGVPAVTATVLSAGVFAVGVGVSFGNYLIEPSTVLVGEHGPGRVLLYVTVLYGVFCACFPPTNRVWIWIWQLAVQAQEGKQAHARLAVAEERLRFSRDLHDLVGHQLSAIAVKAALAVKLTDGDAAAAGAEMSEVNTLTRQALRELRQAVRGYRELDLNAELNSVKGVLEAAGVRCETRLPFGELPEGVSPVFAYVIREAVTNVLKHSAATQCDILVRFTDEEAEIRVRNDGVDRWRGEDLGSGLAGLAERVADVGGEFTAGPTGDGEFLLRAVVSLPIAG</sequence>
<proteinExistence type="predicted"/>
<dbReference type="PANTHER" id="PTHR24421:SF63">
    <property type="entry name" value="SENSOR HISTIDINE KINASE DESK"/>
    <property type="match status" value="1"/>
</dbReference>
<feature type="transmembrane region" description="Helical" evidence="4">
    <location>
        <begin position="71"/>
        <end position="89"/>
    </location>
</feature>
<dbReference type="InterPro" id="IPR036890">
    <property type="entry name" value="HATPase_C_sf"/>
</dbReference>
<feature type="transmembrane region" description="Helical" evidence="4">
    <location>
        <begin position="12"/>
        <end position="35"/>
    </location>
</feature>
<evidence type="ECO:0000256" key="2">
    <source>
        <dbReference type="ARBA" id="ARBA00022777"/>
    </source>
</evidence>
<keyword evidence="1" id="KW-0808">Transferase</keyword>
<evidence type="ECO:0000313" key="7">
    <source>
        <dbReference type="Proteomes" id="UP000660745"/>
    </source>
</evidence>
<protein>
    <recommendedName>
        <fullName evidence="5">Signal transduction histidine kinase subgroup 3 dimerisation and phosphoacceptor domain-containing protein</fullName>
    </recommendedName>
</protein>
<reference evidence="6" key="2">
    <citation type="submission" date="2020-09" db="EMBL/GenBank/DDBJ databases">
        <authorList>
            <person name="Sun Q."/>
            <person name="Zhou Y."/>
        </authorList>
    </citation>
    <scope>NUCLEOTIDE SEQUENCE</scope>
    <source>
        <strain evidence="6">CGMCC 4.7430</strain>
    </source>
</reference>
<gene>
    <name evidence="6" type="ORF">GCM10012278_22090</name>
</gene>
<keyword evidence="2" id="KW-0418">Kinase</keyword>
<evidence type="ECO:0000313" key="6">
    <source>
        <dbReference type="EMBL" id="GGP04886.1"/>
    </source>
</evidence>
<accession>A0A918A3R9</accession>
<dbReference type="InterPro" id="IPR011712">
    <property type="entry name" value="Sig_transdc_His_kin_sub3_dim/P"/>
</dbReference>
<dbReference type="SUPFAM" id="SSF55874">
    <property type="entry name" value="ATPase domain of HSP90 chaperone/DNA topoisomerase II/histidine kinase"/>
    <property type="match status" value="1"/>
</dbReference>
<dbReference type="AlphaFoldDB" id="A0A918A3R9"/>
<comment type="caution">
    <text evidence="6">The sequence shown here is derived from an EMBL/GenBank/DDBJ whole genome shotgun (WGS) entry which is preliminary data.</text>
</comment>
<keyword evidence="4" id="KW-0472">Membrane</keyword>
<keyword evidence="4" id="KW-0812">Transmembrane</keyword>
<dbReference type="GO" id="GO:0016020">
    <property type="term" value="C:membrane"/>
    <property type="evidence" value="ECO:0007669"/>
    <property type="project" value="InterPro"/>
</dbReference>
<dbReference type="PANTHER" id="PTHR24421">
    <property type="entry name" value="NITRATE/NITRITE SENSOR PROTEIN NARX-RELATED"/>
    <property type="match status" value="1"/>
</dbReference>
<dbReference type="Pfam" id="PF07730">
    <property type="entry name" value="HisKA_3"/>
    <property type="match status" value="1"/>
</dbReference>
<dbReference type="InterPro" id="IPR050482">
    <property type="entry name" value="Sensor_HK_TwoCompSys"/>
</dbReference>
<dbReference type="CDD" id="cd16917">
    <property type="entry name" value="HATPase_UhpB-NarQ-NarX-like"/>
    <property type="match status" value="1"/>
</dbReference>
<keyword evidence="3" id="KW-0902">Two-component regulatory system</keyword>
<organism evidence="6 7">
    <name type="scientific">Nonomuraea glycinis</name>
    <dbReference type="NCBI Taxonomy" id="2047744"/>
    <lineage>
        <taxon>Bacteria</taxon>
        <taxon>Bacillati</taxon>
        <taxon>Actinomycetota</taxon>
        <taxon>Actinomycetes</taxon>
        <taxon>Streptosporangiales</taxon>
        <taxon>Streptosporangiaceae</taxon>
        <taxon>Nonomuraea</taxon>
    </lineage>
</organism>
<feature type="transmembrane region" description="Helical" evidence="4">
    <location>
        <begin position="153"/>
        <end position="171"/>
    </location>
</feature>
<dbReference type="GO" id="GO:0000155">
    <property type="term" value="F:phosphorelay sensor kinase activity"/>
    <property type="evidence" value="ECO:0007669"/>
    <property type="project" value="InterPro"/>
</dbReference>
<dbReference type="Proteomes" id="UP000660745">
    <property type="component" value="Unassembled WGS sequence"/>
</dbReference>
<evidence type="ECO:0000259" key="5">
    <source>
        <dbReference type="Pfam" id="PF07730"/>
    </source>
</evidence>
<evidence type="ECO:0000256" key="3">
    <source>
        <dbReference type="ARBA" id="ARBA00023012"/>
    </source>
</evidence>
<dbReference type="EMBL" id="BMNK01000003">
    <property type="protein sequence ID" value="GGP04886.1"/>
    <property type="molecule type" value="Genomic_DNA"/>
</dbReference>
<feature type="domain" description="Signal transduction histidine kinase subgroup 3 dimerisation and phosphoacceptor" evidence="5">
    <location>
        <begin position="200"/>
        <end position="266"/>
    </location>
</feature>